<evidence type="ECO:0000256" key="2">
    <source>
        <dbReference type="ARBA" id="ARBA00005073"/>
    </source>
</evidence>
<keyword evidence="12 14" id="KW-0472">Membrane</keyword>
<dbReference type="KEGG" id="phe:Phep_3443"/>
<dbReference type="EMBL" id="CP001681">
    <property type="protein sequence ID" value="ACU05636.1"/>
    <property type="molecule type" value="Genomic_DNA"/>
</dbReference>
<dbReference type="Pfam" id="PF03653">
    <property type="entry name" value="UPF0093"/>
    <property type="match status" value="1"/>
</dbReference>
<keyword evidence="17" id="KW-1185">Reference proteome</keyword>
<evidence type="ECO:0000256" key="7">
    <source>
        <dbReference type="ARBA" id="ARBA00022692"/>
    </source>
</evidence>
<dbReference type="PANTHER" id="PTHR40255">
    <property type="entry name" value="UPF0093 MEMBRANE PROTEIN SLR1790"/>
    <property type="match status" value="1"/>
</dbReference>
<evidence type="ECO:0000256" key="3">
    <source>
        <dbReference type="ARBA" id="ARBA00006501"/>
    </source>
</evidence>
<feature type="transmembrane region" description="Helical" evidence="14">
    <location>
        <begin position="58"/>
        <end position="84"/>
    </location>
</feature>
<dbReference type="OrthoDB" id="9800824at2"/>
<dbReference type="STRING" id="485917.Phep_3443"/>
<keyword evidence="11 14" id="KW-0408">Iron</keyword>
<feature type="binding site" description="axial binding residue" evidence="14">
    <location>
        <position position="93"/>
    </location>
    <ligand>
        <name>heme</name>
        <dbReference type="ChEBI" id="CHEBI:30413"/>
    </ligand>
    <ligandPart>
        <name>Fe</name>
        <dbReference type="ChEBI" id="CHEBI:18248"/>
    </ligandPart>
</feature>
<gene>
    <name evidence="16" type="ordered locus">Phep_3443</name>
</gene>
<name>C6XSS3_PEDHD</name>
<comment type="pathway">
    <text evidence="2 14 15">Porphyrin-containing compound metabolism; protoporphyrin-IX biosynthesis; protoporphyrin-IX from protoporphyrinogen-IX: step 1/1.</text>
</comment>
<feature type="transmembrane region" description="Helical" evidence="14">
    <location>
        <begin position="152"/>
        <end position="173"/>
    </location>
</feature>
<dbReference type="GO" id="GO:0006782">
    <property type="term" value="P:protoporphyrinogen IX biosynthetic process"/>
    <property type="evidence" value="ECO:0007669"/>
    <property type="project" value="UniProtKB-UniRule"/>
</dbReference>
<dbReference type="PANTHER" id="PTHR40255:SF1">
    <property type="entry name" value="PROTOPORPHYRINOGEN IX OXIDASE"/>
    <property type="match status" value="1"/>
</dbReference>
<evidence type="ECO:0000256" key="5">
    <source>
        <dbReference type="ARBA" id="ARBA00022475"/>
    </source>
</evidence>
<dbReference type="EC" id="1.3.99.-" evidence="14 15"/>
<dbReference type="HAMAP" id="MF_02239">
    <property type="entry name" value="HemJ"/>
    <property type="match status" value="1"/>
</dbReference>
<keyword evidence="7 14" id="KW-0812">Transmembrane</keyword>
<protein>
    <recommendedName>
        <fullName evidence="4 14">Protoporphyrinogen IX oxidase</fullName>
        <shortName evidence="14">PPO</shortName>
        <ecNumber evidence="14 15">1.3.99.-</ecNumber>
    </recommendedName>
</protein>
<comment type="cofactor">
    <cofactor evidence="14 15">
        <name>heme b</name>
        <dbReference type="ChEBI" id="CHEBI:60344"/>
    </cofactor>
    <text evidence="14 15">Binds 1 heme b (iron(II)-protoporphyrin IX) group per subunit.</text>
</comment>
<dbReference type="RefSeq" id="WP_015809245.1">
    <property type="nucleotide sequence ID" value="NC_013061.1"/>
</dbReference>
<feature type="transmembrane region" description="Helical" evidence="14">
    <location>
        <begin position="128"/>
        <end position="146"/>
    </location>
</feature>
<organism evidence="16 17">
    <name type="scientific">Pedobacter heparinus (strain ATCC 13125 / DSM 2366 / CIP 104194 / JCM 7457 / NBRC 12017 / NCIMB 9290 / NRRL B-14731 / HIM 762-3)</name>
    <dbReference type="NCBI Taxonomy" id="485917"/>
    <lineage>
        <taxon>Bacteria</taxon>
        <taxon>Pseudomonadati</taxon>
        <taxon>Bacteroidota</taxon>
        <taxon>Sphingobacteriia</taxon>
        <taxon>Sphingobacteriales</taxon>
        <taxon>Sphingobacteriaceae</taxon>
        <taxon>Pedobacter</taxon>
    </lineage>
</organism>
<dbReference type="AlphaFoldDB" id="C6XSS3"/>
<comment type="subcellular location">
    <subcellularLocation>
        <location evidence="1 14">Cell membrane</location>
        <topology evidence="1 14">Multi-pass membrane protein</topology>
    </subcellularLocation>
</comment>
<comment type="subunit">
    <text evidence="14">Homodimer.</text>
</comment>
<evidence type="ECO:0000256" key="1">
    <source>
        <dbReference type="ARBA" id="ARBA00004651"/>
    </source>
</evidence>
<evidence type="ECO:0000256" key="13">
    <source>
        <dbReference type="ARBA" id="ARBA00048390"/>
    </source>
</evidence>
<keyword evidence="8 14" id="KW-0479">Metal-binding</keyword>
<dbReference type="GO" id="GO:0005886">
    <property type="term" value="C:plasma membrane"/>
    <property type="evidence" value="ECO:0007669"/>
    <property type="project" value="UniProtKB-SubCell"/>
</dbReference>
<keyword evidence="9 14" id="KW-1133">Transmembrane helix</keyword>
<evidence type="ECO:0000256" key="8">
    <source>
        <dbReference type="ARBA" id="ARBA00022723"/>
    </source>
</evidence>
<evidence type="ECO:0000256" key="4">
    <source>
        <dbReference type="ARBA" id="ARBA00017504"/>
    </source>
</evidence>
<feature type="transmembrane region" description="Helical" evidence="14">
    <location>
        <begin position="90"/>
        <end position="107"/>
    </location>
</feature>
<evidence type="ECO:0000256" key="10">
    <source>
        <dbReference type="ARBA" id="ARBA00023002"/>
    </source>
</evidence>
<evidence type="ECO:0000313" key="16">
    <source>
        <dbReference type="EMBL" id="ACU05636.1"/>
    </source>
</evidence>
<comment type="function">
    <text evidence="14 15">Catalyzes the oxidation of protoporphyrinogen IX to protoporphyrin IX.</text>
</comment>
<dbReference type="GO" id="GO:0046872">
    <property type="term" value="F:metal ion binding"/>
    <property type="evidence" value="ECO:0007669"/>
    <property type="project" value="UniProtKB-UniRule"/>
</dbReference>
<dbReference type="eggNOG" id="COG1981">
    <property type="taxonomic scope" value="Bacteria"/>
</dbReference>
<dbReference type="Proteomes" id="UP000000852">
    <property type="component" value="Chromosome"/>
</dbReference>
<dbReference type="InterPro" id="IPR005265">
    <property type="entry name" value="HemJ-like"/>
</dbReference>
<dbReference type="GO" id="GO:0070818">
    <property type="term" value="F:protoporphyrinogen oxidase activity"/>
    <property type="evidence" value="ECO:0007669"/>
    <property type="project" value="UniProtKB-UniRule"/>
</dbReference>
<comment type="similarity">
    <text evidence="3 14 15">Belongs to the HemJ family.</text>
</comment>
<evidence type="ECO:0000256" key="12">
    <source>
        <dbReference type="ARBA" id="ARBA00023136"/>
    </source>
</evidence>
<feature type="transmembrane region" description="Helical" evidence="14">
    <location>
        <begin position="6"/>
        <end position="31"/>
    </location>
</feature>
<sequence>MDKYYYYVLSVHIIFMVSWMAGLFYSVRLFIYHTEANDRSEMEKAILQKEYEKMERKLWYIITTPAMVLTVLAGITMLCIRPALLQMPWMHVKLSFVVLLLIYHFICQRIMKQLKLGTCKMSSFKLRLWNEVATILLVAIVFTVILKNAVDWIYGLIGLIIFAVVIMAAVKWYKHYRKKHDS</sequence>
<dbReference type="UniPathway" id="UPA00251">
    <property type="reaction ID" value="UER00324"/>
</dbReference>
<keyword evidence="6 14" id="KW-0349">Heme</keyword>
<accession>C6XSS3</accession>
<dbReference type="NCBIfam" id="TIGR00701">
    <property type="entry name" value="protoporphyrinogen oxidase HemJ"/>
    <property type="match status" value="1"/>
</dbReference>
<keyword evidence="5 14" id="KW-1003">Cell membrane</keyword>
<feature type="binding site" description="axial binding residue" evidence="14">
    <location>
        <position position="12"/>
    </location>
    <ligand>
        <name>heme</name>
        <dbReference type="ChEBI" id="CHEBI:30413"/>
    </ligand>
    <ligandPart>
        <name>Fe</name>
        <dbReference type="ChEBI" id="CHEBI:18248"/>
    </ligandPart>
</feature>
<evidence type="ECO:0000313" key="17">
    <source>
        <dbReference type="Proteomes" id="UP000000852"/>
    </source>
</evidence>
<dbReference type="HOGENOM" id="CLU_125006_0_0_10"/>
<dbReference type="PIRSF" id="PIRSF004638">
    <property type="entry name" value="UCP004638"/>
    <property type="match status" value="1"/>
</dbReference>
<evidence type="ECO:0000256" key="14">
    <source>
        <dbReference type="HAMAP-Rule" id="MF_02239"/>
    </source>
</evidence>
<proteinExistence type="inferred from homology"/>
<evidence type="ECO:0000256" key="6">
    <source>
        <dbReference type="ARBA" id="ARBA00022617"/>
    </source>
</evidence>
<evidence type="ECO:0000256" key="9">
    <source>
        <dbReference type="ARBA" id="ARBA00022989"/>
    </source>
</evidence>
<comment type="catalytic activity">
    <reaction evidence="13 14 15">
        <text>protoporphyrinogen IX + 3 A = protoporphyrin IX + 3 AH2</text>
        <dbReference type="Rhea" id="RHEA:62000"/>
        <dbReference type="ChEBI" id="CHEBI:13193"/>
        <dbReference type="ChEBI" id="CHEBI:17499"/>
        <dbReference type="ChEBI" id="CHEBI:57306"/>
        <dbReference type="ChEBI" id="CHEBI:57307"/>
    </reaction>
</comment>
<evidence type="ECO:0000256" key="11">
    <source>
        <dbReference type="ARBA" id="ARBA00023004"/>
    </source>
</evidence>
<reference evidence="16 17" key="1">
    <citation type="journal article" date="2009" name="Stand. Genomic Sci.">
        <title>Complete genome sequence of Pedobacter heparinus type strain (HIM 762-3).</title>
        <authorList>
            <person name="Han C."/>
            <person name="Spring S."/>
            <person name="Lapidus A."/>
            <person name="Del Rio T.G."/>
            <person name="Tice H."/>
            <person name="Copeland A."/>
            <person name="Cheng J.F."/>
            <person name="Lucas S."/>
            <person name="Chen F."/>
            <person name="Nolan M."/>
            <person name="Bruce D."/>
            <person name="Goodwin L."/>
            <person name="Pitluck S."/>
            <person name="Ivanova N."/>
            <person name="Mavromatis K."/>
            <person name="Mikhailova N."/>
            <person name="Pati A."/>
            <person name="Chen A."/>
            <person name="Palaniappan K."/>
            <person name="Land M."/>
            <person name="Hauser L."/>
            <person name="Chang Y.J."/>
            <person name="Jeffries C.C."/>
            <person name="Saunders E."/>
            <person name="Chertkov O."/>
            <person name="Brettin T."/>
            <person name="Goker M."/>
            <person name="Rohde M."/>
            <person name="Bristow J."/>
            <person name="Eisen J.A."/>
            <person name="Markowitz V."/>
            <person name="Hugenholtz P."/>
            <person name="Kyrpides N.C."/>
            <person name="Klenk H.P."/>
            <person name="Detter J.C."/>
        </authorList>
    </citation>
    <scope>NUCLEOTIDE SEQUENCE [LARGE SCALE GENOMIC DNA]</scope>
    <source>
        <strain evidence="17">ATCC 13125 / DSM 2366 / CIP 104194 / JCM 7457 / NBRC 12017 / NCIMB 9290 / NRRL B-14731 / HIM 762-3</strain>
    </source>
</reference>
<keyword evidence="10 14" id="KW-0560">Oxidoreductase</keyword>
<evidence type="ECO:0000256" key="15">
    <source>
        <dbReference type="PIRNR" id="PIRNR004638"/>
    </source>
</evidence>